<sequence>MPPPVTSPWTLVLDNANDQADITGTSQDIPTGGTVDLVLTDVDGNTIEINDVAVNADGSYAVDNVDISALVDGEITVVATASDSNGNPLTANDAEELDATAGNITVDLILDNANDQADITGTSQDIPTGGTVDLVLTDVDGNTIEINDVAVNADGSYAVDNVDISALVDGEITVVATASDSNGNPLTANDAEELDATAGNITVDLILDNANDQADITGTSQDIPTGGTVDLVLTDVDGNTIEINDVAVNADGSYAVDNVDTSALVDGEITVVATASDSNGNPLTANDAEELDATAGNITVDLILDNANDQADITGTSQDIPTGGTVDLVLTDVDGNTIEINDVAVNADGSYAVDNVDISALVDGEITVVATASDSNGNPLTANDAEELDATAGNLTVDLIPDNANDQADITGTSQDIPTGGTVDLVLTDVDGNTIEINDVAVNADGSYAVDNVDISALVDGEITVVATASDSNGNPLTANDAEELDATAGNITVDLVLITRMIKLTSPEPAKIFRLAARLI</sequence>
<comment type="caution">
    <text evidence="1">The sequence shown here is derived from an EMBL/GenBank/DDBJ whole genome shotgun (WGS) entry which is preliminary data.</text>
</comment>
<name>A0ABT2P7L4_9GAMM</name>
<protein>
    <submittedName>
        <fullName evidence="1">Uncharacterized protein</fullName>
    </submittedName>
</protein>
<evidence type="ECO:0000313" key="1">
    <source>
        <dbReference type="EMBL" id="MCT8988649.1"/>
    </source>
</evidence>
<accession>A0ABT2P7L4</accession>
<gene>
    <name evidence="1" type="ORF">N4T56_22170</name>
</gene>
<dbReference type="EMBL" id="JAODOQ010000001">
    <property type="protein sequence ID" value="MCT8988649.1"/>
    <property type="molecule type" value="Genomic_DNA"/>
</dbReference>
<organism evidence="1 2">
    <name type="scientific">Shewanella phaeophyticola</name>
    <dbReference type="NCBI Taxonomy" id="2978345"/>
    <lineage>
        <taxon>Bacteria</taxon>
        <taxon>Pseudomonadati</taxon>
        <taxon>Pseudomonadota</taxon>
        <taxon>Gammaproteobacteria</taxon>
        <taxon>Alteromonadales</taxon>
        <taxon>Shewanellaceae</taxon>
        <taxon>Shewanella</taxon>
    </lineage>
</organism>
<reference evidence="1" key="1">
    <citation type="submission" date="2022-09" db="EMBL/GenBank/DDBJ databases">
        <title>Shewanella sp. KJ10-1 sp.nov, isolated from marine algae.</title>
        <authorList>
            <person name="Butt M."/>
            <person name="Lee J.K."/>
            <person name="Kim J.M."/>
            <person name="Choi D.G."/>
        </authorList>
    </citation>
    <scope>NUCLEOTIDE SEQUENCE</scope>
    <source>
        <strain evidence="1">KJ10-1</strain>
    </source>
</reference>
<dbReference type="Proteomes" id="UP001431192">
    <property type="component" value="Unassembled WGS sequence"/>
</dbReference>
<dbReference type="SUPFAM" id="SSF63829">
    <property type="entry name" value="Calcium-dependent phosphotriesterase"/>
    <property type="match status" value="1"/>
</dbReference>
<evidence type="ECO:0000313" key="2">
    <source>
        <dbReference type="Proteomes" id="UP001431192"/>
    </source>
</evidence>
<keyword evidence="2" id="KW-1185">Reference proteome</keyword>
<dbReference type="InterPro" id="IPR013783">
    <property type="entry name" value="Ig-like_fold"/>
</dbReference>
<proteinExistence type="predicted"/>
<dbReference type="RefSeq" id="WP_261734718.1">
    <property type="nucleotide sequence ID" value="NZ_JAODOQ010000001.1"/>
</dbReference>
<dbReference type="Gene3D" id="2.60.40.10">
    <property type="entry name" value="Immunoglobulins"/>
    <property type="match status" value="5"/>
</dbReference>